<evidence type="ECO:0000256" key="7">
    <source>
        <dbReference type="ARBA" id="ARBA00022840"/>
    </source>
</evidence>
<dbReference type="InterPro" id="IPR004662">
    <property type="entry name" value="AcgluKinase_fam"/>
</dbReference>
<keyword evidence="5 9" id="KW-0547">Nucleotide-binding</keyword>
<dbReference type="HAMAP" id="MF_00082">
    <property type="entry name" value="ArgB"/>
    <property type="match status" value="1"/>
</dbReference>
<dbReference type="PIRSF" id="PIRSF000728">
    <property type="entry name" value="NAGK"/>
    <property type="match status" value="1"/>
</dbReference>
<keyword evidence="12" id="KW-1185">Reference proteome</keyword>
<comment type="function">
    <text evidence="9">Catalyzes the ATP-dependent phosphorylation of N-acetyl-L-glutamate.</text>
</comment>
<comment type="subcellular location">
    <subcellularLocation>
        <location evidence="9">Cytoplasm</location>
    </subcellularLocation>
</comment>
<evidence type="ECO:0000256" key="9">
    <source>
        <dbReference type="HAMAP-Rule" id="MF_00082"/>
    </source>
</evidence>
<evidence type="ECO:0000313" key="11">
    <source>
        <dbReference type="EMBL" id="UYW00293.1"/>
    </source>
</evidence>
<evidence type="ECO:0000256" key="4">
    <source>
        <dbReference type="ARBA" id="ARBA00022679"/>
    </source>
</evidence>
<evidence type="ECO:0000256" key="5">
    <source>
        <dbReference type="ARBA" id="ARBA00022741"/>
    </source>
</evidence>
<evidence type="ECO:0000313" key="12">
    <source>
        <dbReference type="Proteomes" id="UP001163328"/>
    </source>
</evidence>
<dbReference type="GO" id="GO:0003991">
    <property type="term" value="F:acetylglutamate kinase activity"/>
    <property type="evidence" value="ECO:0007669"/>
    <property type="project" value="UniProtKB-EC"/>
</dbReference>
<dbReference type="RefSeq" id="WP_264431891.1">
    <property type="nucleotide sequence ID" value="NZ_CP081495.1"/>
</dbReference>
<accession>A0ABY6M091</accession>
<evidence type="ECO:0000256" key="1">
    <source>
        <dbReference type="ARBA" id="ARBA00004828"/>
    </source>
</evidence>
<comment type="catalytic activity">
    <reaction evidence="8 9">
        <text>N-acetyl-L-glutamate + ATP = N-acetyl-L-glutamyl 5-phosphate + ADP</text>
        <dbReference type="Rhea" id="RHEA:14629"/>
        <dbReference type="ChEBI" id="CHEBI:30616"/>
        <dbReference type="ChEBI" id="CHEBI:44337"/>
        <dbReference type="ChEBI" id="CHEBI:57936"/>
        <dbReference type="ChEBI" id="CHEBI:456216"/>
        <dbReference type="EC" id="2.7.2.8"/>
    </reaction>
</comment>
<dbReference type="SUPFAM" id="SSF53633">
    <property type="entry name" value="Carbamate kinase-like"/>
    <property type="match status" value="1"/>
</dbReference>
<dbReference type="EC" id="2.7.2.8" evidence="9"/>
<dbReference type="Gene3D" id="3.40.1160.10">
    <property type="entry name" value="Acetylglutamate kinase-like"/>
    <property type="match status" value="1"/>
</dbReference>
<feature type="binding site" evidence="9">
    <location>
        <position position="160"/>
    </location>
    <ligand>
        <name>substrate</name>
    </ligand>
</feature>
<feature type="domain" description="Aspartate/glutamate/uridylate kinase" evidence="10">
    <location>
        <begin position="7"/>
        <end position="243"/>
    </location>
</feature>
<proteinExistence type="inferred from homology"/>
<comment type="similarity">
    <text evidence="9">Belongs to the acetylglutamate kinase family. ArgB subfamily.</text>
</comment>
<dbReference type="InterPro" id="IPR037528">
    <property type="entry name" value="ArgB"/>
</dbReference>
<dbReference type="Proteomes" id="UP001163328">
    <property type="component" value="Chromosome"/>
</dbReference>
<keyword evidence="9" id="KW-0963">Cytoplasm</keyword>
<protein>
    <recommendedName>
        <fullName evidence="9">Acetylglutamate kinase</fullName>
        <ecNumber evidence="9">2.7.2.8</ecNumber>
    </recommendedName>
    <alternativeName>
        <fullName evidence="9">N-acetyl-L-glutamate 5-phosphotransferase</fullName>
    </alternativeName>
    <alternativeName>
        <fullName evidence="9">NAG kinase</fullName>
        <shortName evidence="9">NAGK</shortName>
    </alternativeName>
</protein>
<evidence type="ECO:0000256" key="6">
    <source>
        <dbReference type="ARBA" id="ARBA00022777"/>
    </source>
</evidence>
<comment type="pathway">
    <text evidence="1 9">Amino-acid biosynthesis; L-arginine biosynthesis; N(2)-acetyl-L-ornithine from L-glutamate: step 2/4.</text>
</comment>
<dbReference type="InterPro" id="IPR001048">
    <property type="entry name" value="Asp/Glu/Uridylate_kinase"/>
</dbReference>
<keyword evidence="2 9" id="KW-0055">Arginine biosynthesis</keyword>
<dbReference type="EMBL" id="CP081495">
    <property type="protein sequence ID" value="UYW00293.1"/>
    <property type="molecule type" value="Genomic_DNA"/>
</dbReference>
<dbReference type="PANTHER" id="PTHR23342:SF0">
    <property type="entry name" value="N-ACETYLGLUTAMATE SYNTHASE, MITOCHONDRIAL"/>
    <property type="match status" value="1"/>
</dbReference>
<keyword evidence="4 9" id="KW-0808">Transferase</keyword>
<feature type="site" description="Transition state stabilizer" evidence="9">
    <location>
        <position position="226"/>
    </location>
</feature>
<organism evidence="11 12">
    <name type="scientific">Flavobacterium agricola</name>
    <dbReference type="NCBI Taxonomy" id="2870839"/>
    <lineage>
        <taxon>Bacteria</taxon>
        <taxon>Pseudomonadati</taxon>
        <taxon>Bacteroidota</taxon>
        <taxon>Flavobacteriia</taxon>
        <taxon>Flavobacteriales</taxon>
        <taxon>Flavobacteriaceae</taxon>
        <taxon>Flavobacterium</taxon>
    </lineage>
</organism>
<dbReference type="CDD" id="cd04238">
    <property type="entry name" value="AAK_NAGK-like"/>
    <property type="match status" value="1"/>
</dbReference>
<evidence type="ECO:0000256" key="2">
    <source>
        <dbReference type="ARBA" id="ARBA00022571"/>
    </source>
</evidence>
<dbReference type="InterPro" id="IPR036393">
    <property type="entry name" value="AceGlu_kinase-like_sf"/>
</dbReference>
<dbReference type="Pfam" id="PF00696">
    <property type="entry name" value="AA_kinase"/>
    <property type="match status" value="1"/>
</dbReference>
<feature type="site" description="Transition state stabilizer" evidence="9">
    <location>
        <position position="11"/>
    </location>
</feature>
<reference evidence="11" key="1">
    <citation type="submission" date="2021-08" db="EMBL/GenBank/DDBJ databases">
        <title>Flavobacterium sp. strain CC-SYL302.</title>
        <authorList>
            <person name="Lin S.-Y."/>
            <person name="Lee T.-H."/>
            <person name="Young C.-C."/>
        </authorList>
    </citation>
    <scope>NUCLEOTIDE SEQUENCE</scope>
    <source>
        <strain evidence="11">CC-SYL302</strain>
    </source>
</reference>
<feature type="binding site" evidence="9">
    <location>
        <position position="65"/>
    </location>
    <ligand>
        <name>substrate</name>
    </ligand>
</feature>
<evidence type="ECO:0000256" key="3">
    <source>
        <dbReference type="ARBA" id="ARBA00022605"/>
    </source>
</evidence>
<keyword evidence="6 9" id="KW-0418">Kinase</keyword>
<keyword evidence="3 9" id="KW-0028">Amino-acid biosynthesis</keyword>
<evidence type="ECO:0000256" key="8">
    <source>
        <dbReference type="ARBA" id="ARBA00048141"/>
    </source>
</evidence>
<feature type="binding site" evidence="9">
    <location>
        <begin position="43"/>
        <end position="44"/>
    </location>
    <ligand>
        <name>substrate</name>
    </ligand>
</feature>
<sequence>MQNKSQLTVVKIGGKVLNNPEALNQLLQDFSSITGPKVIVHGGGSDATEMAKILGIEATLVNGRRITDAAMLDIVVMTYAGLLNKNIVAKLSALGNSVIGLTGADGNSILATKRVHPEIDFGFVGDVQQVNAPFIHNLLQQNCIPVFCAITHNENGQLLNTNADTIASEIAIALTKYYQVKLFYCFEKLGVLEDVENEETVIQNLNAQLYADLKQKNAIHSGMIPKLDNCFYALKNEVNEIQIGLPKALNNSNVKRTCIRL</sequence>
<dbReference type="NCBIfam" id="TIGR00761">
    <property type="entry name" value="argB"/>
    <property type="match status" value="1"/>
</dbReference>
<dbReference type="PANTHER" id="PTHR23342">
    <property type="entry name" value="N-ACETYLGLUTAMATE SYNTHASE"/>
    <property type="match status" value="1"/>
</dbReference>
<gene>
    <name evidence="9 11" type="primary">argB</name>
    <name evidence="11" type="ORF">K5I29_06815</name>
</gene>
<name>A0ABY6M091_9FLAO</name>
<keyword evidence="7 9" id="KW-0067">ATP-binding</keyword>
<evidence type="ECO:0000259" key="10">
    <source>
        <dbReference type="Pfam" id="PF00696"/>
    </source>
</evidence>